<sequence>MPIDEAARKTNLYKMSTKDEILSLYRIGQRVRLTKSIRNDGTYPHAAVGDILVEAGAEGYVRAIGDFLQTIRVYEVNFIEEGLIFGCREAELESALEDDGYDEVAEELRWIKEHRAKKAAEKAAQSQEEGE</sequence>
<dbReference type="eggNOG" id="COG0760">
    <property type="taxonomic scope" value="Bacteria"/>
</dbReference>
<dbReference type="InterPro" id="IPR007415">
    <property type="entry name" value="Nitrogenase_MoFe_mat_NifZ"/>
</dbReference>
<evidence type="ECO:0000313" key="4">
    <source>
        <dbReference type="Proteomes" id="UP000008721"/>
    </source>
</evidence>
<proteinExistence type="inferred from homology"/>
<organism evidence="3 4">
    <name type="scientific">Sulfuricurvum kujiense (strain ATCC BAA-921 / DSM 16994 / JCM 11577 / YK-1)</name>
    <dbReference type="NCBI Taxonomy" id="709032"/>
    <lineage>
        <taxon>Bacteria</taxon>
        <taxon>Pseudomonadati</taxon>
        <taxon>Campylobacterota</taxon>
        <taxon>Epsilonproteobacteria</taxon>
        <taxon>Campylobacterales</taxon>
        <taxon>Sulfurimonadaceae</taxon>
        <taxon>Sulfuricurvum</taxon>
    </lineage>
</organism>
<accession>E4TY45</accession>
<comment type="similarity">
    <text evidence="1">Belongs to the NifZ family.</text>
</comment>
<evidence type="ECO:0000256" key="2">
    <source>
        <dbReference type="ARBA" id="ARBA00023231"/>
    </source>
</evidence>
<dbReference type="HOGENOM" id="CLU_142102_1_0_7"/>
<name>E4TY45_SULKY</name>
<dbReference type="KEGG" id="sku:Sulku_1302"/>
<gene>
    <name evidence="3" type="ordered locus">Sulku_1302</name>
</gene>
<dbReference type="GO" id="GO:0009399">
    <property type="term" value="P:nitrogen fixation"/>
    <property type="evidence" value="ECO:0007669"/>
    <property type="project" value="InterPro"/>
</dbReference>
<protein>
    <submittedName>
        <fullName evidence="3">NifZ family protein</fullName>
    </submittedName>
</protein>
<reference evidence="3 4" key="1">
    <citation type="journal article" date="2012" name="Stand. Genomic Sci.">
        <title>Complete genome sequence of the sulfur compounds oxidizing chemolithoautotroph Sulfuricurvum kujiense type strain (YK-1(T)).</title>
        <authorList>
            <person name="Han C."/>
            <person name="Kotsyurbenko O."/>
            <person name="Chertkov O."/>
            <person name="Held B."/>
            <person name="Lapidus A."/>
            <person name="Nolan M."/>
            <person name="Lucas S."/>
            <person name="Hammon N."/>
            <person name="Deshpande S."/>
            <person name="Cheng J.F."/>
            <person name="Tapia R."/>
            <person name="Goodwin L.A."/>
            <person name="Pitluck S."/>
            <person name="Liolios K."/>
            <person name="Pagani I."/>
            <person name="Ivanova N."/>
            <person name="Mavromatis K."/>
            <person name="Mikhailova N."/>
            <person name="Pati A."/>
            <person name="Chen A."/>
            <person name="Palaniappan K."/>
            <person name="Land M."/>
            <person name="Hauser L."/>
            <person name="Chang Y.J."/>
            <person name="Jeffries C.D."/>
            <person name="Brambilla E.M."/>
            <person name="Rohde M."/>
            <person name="Spring S."/>
            <person name="Sikorski J."/>
            <person name="Goker M."/>
            <person name="Woyke T."/>
            <person name="Bristow J."/>
            <person name="Eisen J.A."/>
            <person name="Markowitz V."/>
            <person name="Hugenholtz P."/>
            <person name="Kyrpides N.C."/>
            <person name="Klenk H.P."/>
            <person name="Detter J.C."/>
        </authorList>
    </citation>
    <scope>NUCLEOTIDE SEQUENCE [LARGE SCALE GENOMIC DNA]</scope>
    <source>
        <strain evidence="4">ATCC BAA-921 / DSM 16994 / JCM 11577 / YK-1</strain>
    </source>
</reference>
<evidence type="ECO:0000256" key="1">
    <source>
        <dbReference type="ARBA" id="ARBA00008027"/>
    </source>
</evidence>
<dbReference type="EMBL" id="CP002355">
    <property type="protein sequence ID" value="ADR33965.1"/>
    <property type="molecule type" value="Genomic_DNA"/>
</dbReference>
<evidence type="ECO:0000313" key="3">
    <source>
        <dbReference type="EMBL" id="ADR33965.1"/>
    </source>
</evidence>
<dbReference type="Proteomes" id="UP000008721">
    <property type="component" value="Chromosome"/>
</dbReference>
<dbReference type="Pfam" id="PF04319">
    <property type="entry name" value="NifZ"/>
    <property type="match status" value="1"/>
</dbReference>
<dbReference type="STRING" id="709032.Sulku_1302"/>
<keyword evidence="4" id="KW-1185">Reference proteome</keyword>
<dbReference type="AlphaFoldDB" id="E4TY45"/>
<keyword evidence="2" id="KW-0535">Nitrogen fixation</keyword>